<proteinExistence type="inferred from homology"/>
<dbReference type="Proteomes" id="UP000002222">
    <property type="component" value="Chromosome"/>
</dbReference>
<feature type="transmembrane region" description="Helical" evidence="8">
    <location>
        <begin position="161"/>
        <end position="181"/>
    </location>
</feature>
<dbReference type="EMBL" id="CP001816">
    <property type="protein sequence ID" value="ACZ12709.1"/>
    <property type="molecule type" value="Genomic_DNA"/>
</dbReference>
<evidence type="ECO:0000256" key="8">
    <source>
        <dbReference type="SAM" id="Phobius"/>
    </source>
</evidence>
<evidence type="ECO:0000313" key="9">
    <source>
        <dbReference type="EMBL" id="ACZ12709.1"/>
    </source>
</evidence>
<dbReference type="InterPro" id="IPR004776">
    <property type="entry name" value="Mem_transp_PIN-like"/>
</dbReference>
<reference evidence="9 10" key="2">
    <citation type="journal article" date="2010" name="Stand. Genomic Sci.">
        <title>Complete genome sequence of Sulfurospirillum deleyianum type strain (5175).</title>
        <authorList>
            <person name="Sikorski J."/>
            <person name="Lapidus A."/>
            <person name="Copeland A."/>
            <person name="Glavina Del Rio T."/>
            <person name="Nolan M."/>
            <person name="Lucas S."/>
            <person name="Chen F."/>
            <person name="Tice H."/>
            <person name="Cheng J.F."/>
            <person name="Saunders E."/>
            <person name="Bruce D."/>
            <person name="Goodwin L."/>
            <person name="Pitluck S."/>
            <person name="Ovchinnikova G."/>
            <person name="Pati A."/>
            <person name="Ivanova N."/>
            <person name="Mavromatis K."/>
            <person name="Chen A."/>
            <person name="Palaniappan K."/>
            <person name="Chain P."/>
            <person name="Land M."/>
            <person name="Hauser L."/>
            <person name="Chang Y.J."/>
            <person name="Jeffries C.D."/>
            <person name="Brettin T."/>
            <person name="Detter J.C."/>
            <person name="Han C."/>
            <person name="Rohde M."/>
            <person name="Lang E."/>
            <person name="Spring S."/>
            <person name="Goker M."/>
            <person name="Bristow J."/>
            <person name="Eisen J.A."/>
            <person name="Markowitz V."/>
            <person name="Hugenholtz P."/>
            <person name="Kyrpides N.C."/>
            <person name="Klenk H.P."/>
        </authorList>
    </citation>
    <scope>NUCLEOTIDE SEQUENCE [LARGE SCALE GENOMIC DNA]</scope>
    <source>
        <strain evidence="10">ATCC 51133 / DSM 6946 / 5175</strain>
    </source>
</reference>
<dbReference type="STRING" id="525898.Sdel_1694"/>
<organism evidence="9 10">
    <name type="scientific">Sulfurospirillum deleyianum (strain ATCC 51133 / DSM 6946 / 5175)</name>
    <dbReference type="NCBI Taxonomy" id="525898"/>
    <lineage>
        <taxon>Bacteria</taxon>
        <taxon>Pseudomonadati</taxon>
        <taxon>Campylobacterota</taxon>
        <taxon>Epsilonproteobacteria</taxon>
        <taxon>Campylobacterales</taxon>
        <taxon>Sulfurospirillaceae</taxon>
        <taxon>Sulfurospirillum</taxon>
    </lineage>
</organism>
<dbReference type="OrthoDB" id="9805563at2"/>
<sequence>MPYILNALLPICLIIFTGYVFKHMAFPSVDFWPKMDRFTYYVLMPSLLVYELSVAKIDLRYTFNLVMSSLGGVFLILLILILLNLFLHFERKAFTSIVQGGIRFNTYVFLALVNAIYHEEGLVLAAIVMAFAIPFINVLCIGVFAFYIREGKFSFRGFLKTIVKNPLIGACVMGGFLNFLGNPMPLFVLKGIAVLSHAALPMGLLSVGVGLELKYLKHAKKELVVSSVAKLVLFPLLAYGLGLLFGLEGMSLSIGVVFAAMPTATSAYILARELGGDVALMASIITLQTLACMGTLLLITPLL</sequence>
<feature type="transmembrane region" description="Helical" evidence="8">
    <location>
        <begin position="187"/>
        <end position="211"/>
    </location>
</feature>
<dbReference type="PANTHER" id="PTHR36838:SF4">
    <property type="entry name" value="AUXIN EFFLUX CARRIER FAMILY PROTEIN"/>
    <property type="match status" value="1"/>
</dbReference>
<dbReference type="RefSeq" id="WP_012857459.1">
    <property type="nucleotide sequence ID" value="NC_013512.1"/>
</dbReference>
<feature type="transmembrane region" description="Helical" evidence="8">
    <location>
        <begin position="63"/>
        <end position="87"/>
    </location>
</feature>
<feature type="transmembrane region" description="Helical" evidence="8">
    <location>
        <begin position="278"/>
        <end position="299"/>
    </location>
</feature>
<dbReference type="Pfam" id="PF03547">
    <property type="entry name" value="Mem_trans"/>
    <property type="match status" value="1"/>
</dbReference>
<feature type="transmembrane region" description="Helical" evidence="8">
    <location>
        <begin position="38"/>
        <end position="57"/>
    </location>
</feature>
<protein>
    <submittedName>
        <fullName evidence="9">Auxin Efflux Carrier</fullName>
    </submittedName>
</protein>
<evidence type="ECO:0000256" key="6">
    <source>
        <dbReference type="ARBA" id="ARBA00022989"/>
    </source>
</evidence>
<gene>
    <name evidence="9" type="ordered locus">Sdel_1694</name>
</gene>
<dbReference type="GO" id="GO:0055085">
    <property type="term" value="P:transmembrane transport"/>
    <property type="evidence" value="ECO:0007669"/>
    <property type="project" value="InterPro"/>
</dbReference>
<dbReference type="PANTHER" id="PTHR36838">
    <property type="entry name" value="AUXIN EFFLUX CARRIER FAMILY PROTEIN"/>
    <property type="match status" value="1"/>
</dbReference>
<keyword evidence="4" id="KW-1003">Cell membrane</keyword>
<dbReference type="KEGG" id="sdl:Sdel_1694"/>
<evidence type="ECO:0000256" key="4">
    <source>
        <dbReference type="ARBA" id="ARBA00022475"/>
    </source>
</evidence>
<feature type="transmembrane region" description="Helical" evidence="8">
    <location>
        <begin position="251"/>
        <end position="271"/>
    </location>
</feature>
<dbReference type="AlphaFoldDB" id="D1B3N9"/>
<evidence type="ECO:0000256" key="7">
    <source>
        <dbReference type="ARBA" id="ARBA00023136"/>
    </source>
</evidence>
<feature type="transmembrane region" description="Helical" evidence="8">
    <location>
        <begin position="123"/>
        <end position="149"/>
    </location>
</feature>
<keyword evidence="6 8" id="KW-1133">Transmembrane helix</keyword>
<reference evidence="10" key="1">
    <citation type="submission" date="2009-11" db="EMBL/GenBank/DDBJ databases">
        <title>The complete genome of Sulfurospirillum deleyianum DSM 6946.</title>
        <authorList>
            <consortium name="US DOE Joint Genome Institute (JGI-PGF)"/>
            <person name="Lucas S."/>
            <person name="Copeland A."/>
            <person name="Lapidus A."/>
            <person name="Glavina del Rio T."/>
            <person name="Dalin E."/>
            <person name="Tice H."/>
            <person name="Bruce D."/>
            <person name="Goodwin L."/>
            <person name="Pitluck S."/>
            <person name="Kyrpides N."/>
            <person name="Mavromatis K."/>
            <person name="Ivanova N."/>
            <person name="Ovchinnikova G."/>
            <person name="Munk A.C."/>
            <person name="Lu M."/>
            <person name="Brettin T."/>
            <person name="Detter J.C."/>
            <person name="Han C."/>
            <person name="Tapia R."/>
            <person name="Larimer F."/>
            <person name="Land M."/>
            <person name="Hauser L."/>
            <person name="Markowitz V."/>
            <person name="Cheng J.F."/>
            <person name="Hugenholtz P."/>
            <person name="Woyke T."/>
            <person name="Wu D."/>
            <person name="Aumann P."/>
            <person name="Schneider S."/>
            <person name="Lang E."/>
            <person name="Spring S."/>
            <person name="Klenk H.P."/>
            <person name="Eisen J.A."/>
        </authorList>
    </citation>
    <scope>NUCLEOTIDE SEQUENCE [LARGE SCALE GENOMIC DNA]</scope>
    <source>
        <strain evidence="10">ATCC 51133 / DSM 6946 / 5175</strain>
    </source>
</reference>
<feature type="transmembrane region" description="Helical" evidence="8">
    <location>
        <begin position="223"/>
        <end position="245"/>
    </location>
</feature>
<name>D1B3N9_SULD5</name>
<keyword evidence="7 8" id="KW-0472">Membrane</keyword>
<keyword evidence="3" id="KW-0813">Transport</keyword>
<evidence type="ECO:0000256" key="3">
    <source>
        <dbReference type="ARBA" id="ARBA00022448"/>
    </source>
</evidence>
<dbReference type="GO" id="GO:0005886">
    <property type="term" value="C:plasma membrane"/>
    <property type="evidence" value="ECO:0007669"/>
    <property type="project" value="UniProtKB-SubCell"/>
</dbReference>
<keyword evidence="10" id="KW-1185">Reference proteome</keyword>
<keyword evidence="5 8" id="KW-0812">Transmembrane</keyword>
<feature type="transmembrane region" description="Helical" evidence="8">
    <location>
        <begin position="94"/>
        <end position="117"/>
    </location>
</feature>
<accession>D1B3N9</accession>
<dbReference type="HOGENOM" id="CLU_056175_3_1_7"/>
<comment type="similarity">
    <text evidence="2">Belongs to the auxin efflux carrier (TC 2.A.69) family.</text>
</comment>
<evidence type="ECO:0000256" key="1">
    <source>
        <dbReference type="ARBA" id="ARBA00004651"/>
    </source>
</evidence>
<evidence type="ECO:0000256" key="2">
    <source>
        <dbReference type="ARBA" id="ARBA00010145"/>
    </source>
</evidence>
<feature type="transmembrane region" description="Helical" evidence="8">
    <location>
        <begin position="6"/>
        <end position="26"/>
    </location>
</feature>
<dbReference type="eggNOG" id="COG0679">
    <property type="taxonomic scope" value="Bacteria"/>
</dbReference>
<comment type="subcellular location">
    <subcellularLocation>
        <location evidence="1">Cell membrane</location>
        <topology evidence="1">Multi-pass membrane protein</topology>
    </subcellularLocation>
</comment>
<dbReference type="Gene3D" id="1.20.1530.20">
    <property type="match status" value="1"/>
</dbReference>
<dbReference type="InterPro" id="IPR038770">
    <property type="entry name" value="Na+/solute_symporter_sf"/>
</dbReference>
<evidence type="ECO:0000256" key="5">
    <source>
        <dbReference type="ARBA" id="ARBA00022692"/>
    </source>
</evidence>
<evidence type="ECO:0000313" key="10">
    <source>
        <dbReference type="Proteomes" id="UP000002222"/>
    </source>
</evidence>